<name>A0A699V663_TANCI</name>
<dbReference type="AlphaFoldDB" id="A0A699V663"/>
<organism evidence="1">
    <name type="scientific">Tanacetum cinerariifolium</name>
    <name type="common">Dalmatian daisy</name>
    <name type="synonym">Chrysanthemum cinerariifolium</name>
    <dbReference type="NCBI Taxonomy" id="118510"/>
    <lineage>
        <taxon>Eukaryota</taxon>
        <taxon>Viridiplantae</taxon>
        <taxon>Streptophyta</taxon>
        <taxon>Embryophyta</taxon>
        <taxon>Tracheophyta</taxon>
        <taxon>Spermatophyta</taxon>
        <taxon>Magnoliopsida</taxon>
        <taxon>eudicotyledons</taxon>
        <taxon>Gunneridae</taxon>
        <taxon>Pentapetalae</taxon>
        <taxon>asterids</taxon>
        <taxon>campanulids</taxon>
        <taxon>Asterales</taxon>
        <taxon>Asteraceae</taxon>
        <taxon>Asteroideae</taxon>
        <taxon>Anthemideae</taxon>
        <taxon>Anthemidinae</taxon>
        <taxon>Tanacetum</taxon>
    </lineage>
</organism>
<evidence type="ECO:0008006" key="2">
    <source>
        <dbReference type="Google" id="ProtNLM"/>
    </source>
</evidence>
<comment type="caution">
    <text evidence="1">The sequence shown here is derived from an EMBL/GenBank/DDBJ whole genome shotgun (WGS) entry which is preliminary data.</text>
</comment>
<sequence>MTGLLFRMFRVNRTEVRGIGTAGNGGAQNRGRNDDECDTFDSNVNEAPTAQTMFMANLSSANPVYDEVGSSYDSDIRSKVHDYDNCQDAV</sequence>
<proteinExistence type="predicted"/>
<evidence type="ECO:0000313" key="1">
    <source>
        <dbReference type="EMBL" id="GFD29189.1"/>
    </source>
</evidence>
<gene>
    <name evidence="1" type="ORF">Tci_901158</name>
</gene>
<reference evidence="1" key="1">
    <citation type="journal article" date="2019" name="Sci. Rep.">
        <title>Draft genome of Tanacetum cinerariifolium, the natural source of mosquito coil.</title>
        <authorList>
            <person name="Yamashiro T."/>
            <person name="Shiraishi A."/>
            <person name="Satake H."/>
            <person name="Nakayama K."/>
        </authorList>
    </citation>
    <scope>NUCLEOTIDE SEQUENCE</scope>
</reference>
<protein>
    <recommendedName>
        <fullName evidence="2">Integrase, catalytic region, zinc finger, CCHC-type, peptidase aspartic, catalytic</fullName>
    </recommendedName>
</protein>
<accession>A0A699V663</accession>
<dbReference type="EMBL" id="BKCJ011392503">
    <property type="protein sequence ID" value="GFD29189.1"/>
    <property type="molecule type" value="Genomic_DNA"/>
</dbReference>